<reference evidence="5 7" key="1">
    <citation type="submission" date="2018-05" db="EMBL/GenBank/DDBJ databases">
        <authorList>
            <consortium name="PulseNet: The National Subtyping Network for Foodborne Disease Surveillance"/>
            <person name="Tarr C.L."/>
            <person name="Trees E."/>
            <person name="Katz L.S."/>
            <person name="Carleton-Romer H.A."/>
            <person name="Stroika S."/>
            <person name="Kucerova Z."/>
            <person name="Roache K.F."/>
            <person name="Sabol A.L."/>
            <person name="Besser J."/>
            <person name="Gerner-Smidt P."/>
        </authorList>
    </citation>
    <scope>NUCLEOTIDE SEQUENCE</scope>
    <source>
        <strain evidence="5">2014D-0197</strain>
        <strain evidence="4 7">2016D-0221</strain>
        <strain evidence="6">D4313</strain>
    </source>
</reference>
<protein>
    <submittedName>
        <fullName evidence="5">Ankyrin repeat domain-containing protein</fullName>
    </submittedName>
</protein>
<dbReference type="InterPro" id="IPR036770">
    <property type="entry name" value="Ankyrin_rpt-contain_sf"/>
</dbReference>
<dbReference type="GeneID" id="61064808"/>
<keyword evidence="1" id="KW-0677">Repeat</keyword>
<evidence type="ECO:0000313" key="5">
    <source>
        <dbReference type="EMBL" id="EAK0452960.1"/>
    </source>
</evidence>
<dbReference type="PANTHER" id="PTHR24171">
    <property type="entry name" value="ANKYRIN REPEAT DOMAIN-CONTAINING PROTEIN 39-RELATED"/>
    <property type="match status" value="1"/>
</dbReference>
<evidence type="ECO:0000256" key="3">
    <source>
        <dbReference type="PROSITE-ProRule" id="PRU00023"/>
    </source>
</evidence>
<keyword evidence="2 3" id="KW-0040">ANK repeat</keyword>
<dbReference type="SUPFAM" id="SSF48403">
    <property type="entry name" value="Ankyrin repeat"/>
    <property type="match status" value="1"/>
</dbReference>
<dbReference type="EMBL" id="AACCXM010000001">
    <property type="protein sequence ID" value="EAK0468051.1"/>
    <property type="molecule type" value="Genomic_DNA"/>
</dbReference>
<name>A0A5N7FVX7_CAMFE</name>
<dbReference type="Pfam" id="PF12796">
    <property type="entry name" value="Ank_2"/>
    <property type="match status" value="2"/>
</dbReference>
<dbReference type="Proteomes" id="UP000557842">
    <property type="component" value="Unassembled WGS sequence"/>
</dbReference>
<dbReference type="EMBL" id="AABQDW010000001">
    <property type="protein sequence ID" value="EAI5407264.1"/>
    <property type="molecule type" value="Genomic_DNA"/>
</dbReference>
<feature type="repeat" description="ANK" evidence="3">
    <location>
        <begin position="244"/>
        <end position="276"/>
    </location>
</feature>
<sequence>MRFLFFIIFSTCLFANENDIVKDIYKLSLEVRGNTHICGSSGDEYFVNLNEIITLGLNDPIKYEKQLPNKQDYEEATSKDREYFRFWAVRSISNFILFNDFNDAYTKLIPKLTDYYITKFGFSKQRAIFFAIRLANEFLYMAVGNYEKAYKLSTLERMATNPNLNKEEFISLIYTNKPTRNEITNLLNIALLYNQNEDILQTLIDFGASINGGDESALFFALKNMKNVELLIKHGANINYENSFGKTALFYAIDFGDIDLIKFLVENGANTNHKYINKSGKDAIASGFRNIPFYQNLCALEHTSRTVFMHAAFHSVPEVLDLLIKNGANIDDIDDMGYNALDYAIWSKNKENIMFLESLQLKSNLEGEI</sequence>
<evidence type="ECO:0000256" key="2">
    <source>
        <dbReference type="ARBA" id="ARBA00023043"/>
    </source>
</evidence>
<dbReference type="PROSITE" id="PS50088">
    <property type="entry name" value="ANK_REPEAT"/>
    <property type="match status" value="2"/>
</dbReference>
<dbReference type="PANTHER" id="PTHR24171:SF9">
    <property type="entry name" value="ANKYRIN REPEAT DOMAIN-CONTAINING PROTEIN 39"/>
    <property type="match status" value="1"/>
</dbReference>
<accession>A0A5N7FVX7</accession>
<gene>
    <name evidence="5" type="ORF">AAH17_04725</name>
    <name evidence="6" type="ORF">AAH24_01515</name>
    <name evidence="4" type="ORF">BVH53_00870</name>
</gene>
<evidence type="ECO:0000313" key="6">
    <source>
        <dbReference type="EMBL" id="EAK0468051.1"/>
    </source>
</evidence>
<dbReference type="OMA" id="AFWKEYN"/>
<dbReference type="InterPro" id="IPR002110">
    <property type="entry name" value="Ankyrin_rpt"/>
</dbReference>
<dbReference type="RefSeq" id="WP_002849531.1">
    <property type="nucleotide sequence ID" value="NZ_AABUZP020000005.1"/>
</dbReference>
<proteinExistence type="predicted"/>
<organism evidence="5">
    <name type="scientific">Campylobacter fetus</name>
    <dbReference type="NCBI Taxonomy" id="196"/>
    <lineage>
        <taxon>Bacteria</taxon>
        <taxon>Pseudomonadati</taxon>
        <taxon>Campylobacterota</taxon>
        <taxon>Epsilonproteobacteria</taxon>
        <taxon>Campylobacterales</taxon>
        <taxon>Campylobacteraceae</taxon>
        <taxon>Campylobacter</taxon>
    </lineage>
</organism>
<feature type="repeat" description="ANK" evidence="3">
    <location>
        <begin position="303"/>
        <end position="335"/>
    </location>
</feature>
<evidence type="ECO:0000313" key="4">
    <source>
        <dbReference type="EMBL" id="EAI5407264.1"/>
    </source>
</evidence>
<dbReference type="SMART" id="SM00248">
    <property type="entry name" value="ANK"/>
    <property type="match status" value="5"/>
</dbReference>
<dbReference type="EMBL" id="AACCXK010000006">
    <property type="protein sequence ID" value="EAK0452960.1"/>
    <property type="molecule type" value="Genomic_DNA"/>
</dbReference>
<dbReference type="AlphaFoldDB" id="A0A5N7FVX7"/>
<evidence type="ECO:0000256" key="1">
    <source>
        <dbReference type="ARBA" id="ARBA00022737"/>
    </source>
</evidence>
<evidence type="ECO:0000313" key="7">
    <source>
        <dbReference type="Proteomes" id="UP000557842"/>
    </source>
</evidence>
<comment type="caution">
    <text evidence="5">The sequence shown here is derived from an EMBL/GenBank/DDBJ whole genome shotgun (WGS) entry which is preliminary data.</text>
</comment>
<dbReference type="PROSITE" id="PS50297">
    <property type="entry name" value="ANK_REP_REGION"/>
    <property type="match status" value="1"/>
</dbReference>
<dbReference type="Gene3D" id="1.25.40.20">
    <property type="entry name" value="Ankyrin repeat-containing domain"/>
    <property type="match status" value="2"/>
</dbReference>